<evidence type="ECO:0000313" key="1">
    <source>
        <dbReference type="EMBL" id="SHO62818.1"/>
    </source>
</evidence>
<accession>A0A1M7ZD45</accession>
<dbReference type="EMBL" id="FRXN01000003">
    <property type="protein sequence ID" value="SHO62818.1"/>
    <property type="molecule type" value="Genomic_DNA"/>
</dbReference>
<sequence>MRNLLSGFLIITIGLVLFSFVNNQNTSIQGDIPEKEWMIAPRFLKLQDGISKKEAREWLEQEYLPLYRAYPGFNCQAGEPWRSGGWGTTDNTLKSKADFVLIYSFDNKTTFDRYFPEDGGGFDAVAEESAKHMSIVEEVFFGKYFIKDEYQIEEYLMFASSK</sequence>
<evidence type="ECO:0000313" key="2">
    <source>
        <dbReference type="Proteomes" id="UP000184609"/>
    </source>
</evidence>
<protein>
    <submittedName>
        <fullName evidence="1">Uncharacterized protein</fullName>
    </submittedName>
</protein>
<organism evidence="1 2">
    <name type="scientific">Algoriphagus zhangzhouensis</name>
    <dbReference type="NCBI Taxonomy" id="1073327"/>
    <lineage>
        <taxon>Bacteria</taxon>
        <taxon>Pseudomonadati</taxon>
        <taxon>Bacteroidota</taxon>
        <taxon>Cytophagia</taxon>
        <taxon>Cytophagales</taxon>
        <taxon>Cyclobacteriaceae</taxon>
        <taxon>Algoriphagus</taxon>
    </lineage>
</organism>
<name>A0A1M7ZD45_9BACT</name>
<reference evidence="2" key="1">
    <citation type="submission" date="2016-12" db="EMBL/GenBank/DDBJ databases">
        <authorList>
            <person name="Varghese N."/>
            <person name="Submissions S."/>
        </authorList>
    </citation>
    <scope>NUCLEOTIDE SEQUENCE [LARGE SCALE GENOMIC DNA]</scope>
    <source>
        <strain evidence="2">DSM 25035</strain>
    </source>
</reference>
<keyword evidence="2" id="KW-1185">Reference proteome</keyword>
<dbReference type="AlphaFoldDB" id="A0A1M7ZD45"/>
<dbReference type="Proteomes" id="UP000184609">
    <property type="component" value="Unassembled WGS sequence"/>
</dbReference>
<gene>
    <name evidence="1" type="ORF">SAMN04488108_2335</name>
</gene>
<proteinExistence type="predicted"/>
<dbReference type="RefSeq" id="WP_073571985.1">
    <property type="nucleotide sequence ID" value="NZ_FRXN01000003.1"/>
</dbReference>
<dbReference type="OrthoDB" id="1490673at2"/>